<gene>
    <name evidence="2" type="ORF">AAHA92_02527</name>
</gene>
<dbReference type="Proteomes" id="UP001567538">
    <property type="component" value="Unassembled WGS sequence"/>
</dbReference>
<sequence length="182" mass="20924">MERIIGQPSTRHYNEAMEDIDEDDGRESNVDVELETILEIIRNHDVELGRILGRQWTRDDHSRTMDRRLTPSLEEAVNLEIAHLGATGAVADQLAQFGMLKLVCMVHNERKEPTKDYVLCLFEKRHYSVSDGIDKEDCGEECCICLQHLNKGLVAVLHCRHKFHGLRRGKNFCPLCRARAIM</sequence>
<dbReference type="EMBL" id="JBEAFC010000002">
    <property type="protein sequence ID" value="KAL1566996.1"/>
    <property type="molecule type" value="Genomic_DNA"/>
</dbReference>
<feature type="region of interest" description="Disordered" evidence="1">
    <location>
        <begin position="1"/>
        <end position="24"/>
    </location>
</feature>
<evidence type="ECO:0000256" key="1">
    <source>
        <dbReference type="SAM" id="MobiDB-lite"/>
    </source>
</evidence>
<proteinExistence type="predicted"/>
<reference evidence="2 3" key="1">
    <citation type="submission" date="2024-06" db="EMBL/GenBank/DDBJ databases">
        <title>A chromosome level genome sequence of Diviner's sage (Salvia divinorum).</title>
        <authorList>
            <person name="Ford S.A."/>
            <person name="Ro D.-K."/>
            <person name="Ness R.W."/>
            <person name="Phillips M.A."/>
        </authorList>
    </citation>
    <scope>NUCLEOTIDE SEQUENCE [LARGE SCALE GENOMIC DNA]</scope>
    <source>
        <strain evidence="2">SAF-2024a</strain>
        <tissue evidence="2">Leaf</tissue>
    </source>
</reference>
<name>A0ABD1IIA5_SALDI</name>
<protein>
    <recommendedName>
        <fullName evidence="4">RING-type domain-containing protein</fullName>
    </recommendedName>
</protein>
<evidence type="ECO:0008006" key="4">
    <source>
        <dbReference type="Google" id="ProtNLM"/>
    </source>
</evidence>
<evidence type="ECO:0000313" key="3">
    <source>
        <dbReference type="Proteomes" id="UP001567538"/>
    </source>
</evidence>
<evidence type="ECO:0000313" key="2">
    <source>
        <dbReference type="EMBL" id="KAL1566996.1"/>
    </source>
</evidence>
<comment type="caution">
    <text evidence="2">The sequence shown here is derived from an EMBL/GenBank/DDBJ whole genome shotgun (WGS) entry which is preliminary data.</text>
</comment>
<keyword evidence="3" id="KW-1185">Reference proteome</keyword>
<dbReference type="SUPFAM" id="SSF57850">
    <property type="entry name" value="RING/U-box"/>
    <property type="match status" value="1"/>
</dbReference>
<accession>A0ABD1IIA5</accession>
<organism evidence="2 3">
    <name type="scientific">Salvia divinorum</name>
    <name type="common">Maria pastora</name>
    <name type="synonym">Diviner's sage</name>
    <dbReference type="NCBI Taxonomy" id="28513"/>
    <lineage>
        <taxon>Eukaryota</taxon>
        <taxon>Viridiplantae</taxon>
        <taxon>Streptophyta</taxon>
        <taxon>Embryophyta</taxon>
        <taxon>Tracheophyta</taxon>
        <taxon>Spermatophyta</taxon>
        <taxon>Magnoliopsida</taxon>
        <taxon>eudicotyledons</taxon>
        <taxon>Gunneridae</taxon>
        <taxon>Pentapetalae</taxon>
        <taxon>asterids</taxon>
        <taxon>lamiids</taxon>
        <taxon>Lamiales</taxon>
        <taxon>Lamiaceae</taxon>
        <taxon>Nepetoideae</taxon>
        <taxon>Mentheae</taxon>
        <taxon>Salviinae</taxon>
        <taxon>Salvia</taxon>
        <taxon>Salvia subgen. Calosphace</taxon>
    </lineage>
</organism>
<dbReference type="AlphaFoldDB" id="A0ABD1IIA5"/>